<reference evidence="14" key="1">
    <citation type="submission" date="2020-04" db="EMBL/GenBank/DDBJ databases">
        <authorList>
            <person name="Neveu A P."/>
        </authorList>
    </citation>
    <scope>NUCLEOTIDE SEQUENCE</scope>
    <source>
        <tissue evidence="14">Whole embryo</tissue>
    </source>
</reference>
<keyword evidence="4" id="KW-0677">Repeat</keyword>
<gene>
    <name evidence="14" type="primary">Gli</name>
</gene>
<dbReference type="EMBL" id="LR785454">
    <property type="protein sequence ID" value="CAB3249317.1"/>
    <property type="molecule type" value="mRNA"/>
</dbReference>
<evidence type="ECO:0000256" key="7">
    <source>
        <dbReference type="ARBA" id="ARBA00023015"/>
    </source>
</evidence>
<evidence type="ECO:0000256" key="10">
    <source>
        <dbReference type="ARBA" id="ARBA00023242"/>
    </source>
</evidence>
<feature type="domain" description="C2H2-type" evidence="13">
    <location>
        <begin position="334"/>
        <end position="364"/>
    </location>
</feature>
<feature type="compositionally biased region" description="Polar residues" evidence="12">
    <location>
        <begin position="831"/>
        <end position="846"/>
    </location>
</feature>
<keyword evidence="8" id="KW-0238">DNA-binding</keyword>
<dbReference type="PANTHER" id="PTHR45718:SF4">
    <property type="entry name" value="TRANSCRIPTIONAL ACTIVATOR CUBITUS INTERRUPTUS"/>
    <property type="match status" value="1"/>
</dbReference>
<sequence length="1211" mass="133171">MSPIAYYQFVQQQRLLAAAAARSGDRSVAQEKLEELSRFPSPLCRSRGRKRPLSISPCFSDPNLDLTSMIRTSPNSLIPFVNGGLTHSRSSSVGSGGSYGHLAAGGISPTFGYHAPMMTSPQHLQAHLLSRQMTSAIQNNMAAQRSLSLEQSQGSSMPNPFEQAAALHRNSQPHGGAPAQLKQEGMHGQYFTERKSMSKLMNEQRHQLSQNQSNNNSNHPGVSPGSQAPPDDDGLYETNCDWENCSLEFDTQEQLVHHINNDHIHGDKKEFVCRWRSCAREKRPFKAQYMLVVHMRRHTGEKPHKCNYEGCTKAYSRLENLKTHLRSHTGEKPYVCEFPSCTKAFSNASDRAKHQNRTHSNEKPYACKIEGCTKRYTDPSSLRKHVKTVHGPEAHVTKRMIAQREREGKDGGVKQEPGLNKDKRKESGSSKSKCRAFSPNSHNDSNDPNASQNMNPRSNQSSCTSGSDVSVTPQNSPHMTSQNNDSGVDVNVGGNDGDSDGDIVVDEHPLPDSTSGGVQALSRGHSRSGIVPRIVNKKMQSLSIGGMHGPNDANARDLLNMDQNSPHGAPERIKSGFGKMLIGEPEVTSSTHQTKFQKQGTAILGGGGGLLPSRRQMVLIANDRRDSGTVSDVSRKSSMTSMGSRRSSQMSNAGMNVAGSYDPISLDSSRRSSSKSNAQGPNYCGRNDMNSLDPCQLHQLRSKFNEEMGRPPPTPIDRDAYTKSQLTKWLEDSNDRLPDPGYHPMIQPTPPKHMGPPQGVGDMRRRSDGAYVRQGRTPQPHDAMPTTSRRASDPIRKASTQIDPSKLPNVQRYNSWNNIAPLPGIKGRHPNQPNSQYSGYPNNPNFQHVARQRSDSNGSLYGNESGYQSNGSNAALNHQHMQQPQHTHHAQHIQQQHFNYHQRPVMNEQMLMENLNADFAAQRGAMEPFGYGGNMPSPSMGPNHPYNTNPNPLHPGYGHPGPQRSFQGQFAPNQPINNQQRPYSNYQSPNQMTQHPIAPQPPMSQHFQANNYQHPHGGVVSQASLTPRPPPSGSTPNSNRQRVARVRSAASNAEMTSQMPVTSSGQGMTSGAGVHTNQVNCTPDAQIPDGFLQQEFLDCIPELRPDDLGDISTNENQPYIKMPADSTTGPEGDHAFRNDVENDDAMSAATNTDVTLPPMSAFSSRMATPLMEKPYPVPNQHPASNMAINSMSSMLSALVEEEKYFGMIPPQ</sequence>
<dbReference type="SUPFAM" id="SSF57667">
    <property type="entry name" value="beta-beta-alpha zinc fingers"/>
    <property type="match status" value="3"/>
</dbReference>
<dbReference type="InterPro" id="IPR036236">
    <property type="entry name" value="Znf_C2H2_sf"/>
</dbReference>
<dbReference type="InterPro" id="IPR043359">
    <property type="entry name" value="GLI-like"/>
</dbReference>
<evidence type="ECO:0000256" key="3">
    <source>
        <dbReference type="ARBA" id="ARBA00022723"/>
    </source>
</evidence>
<feature type="region of interest" description="Disordered" evidence="12">
    <location>
        <begin position="855"/>
        <end position="874"/>
    </location>
</feature>
<feature type="compositionally biased region" description="Polar residues" evidence="12">
    <location>
        <begin position="1003"/>
        <end position="1013"/>
    </location>
</feature>
<dbReference type="PROSITE" id="PS50157">
    <property type="entry name" value="ZINC_FINGER_C2H2_2"/>
    <property type="match status" value="4"/>
</dbReference>
<evidence type="ECO:0000256" key="9">
    <source>
        <dbReference type="ARBA" id="ARBA00023163"/>
    </source>
</evidence>
<evidence type="ECO:0000256" key="1">
    <source>
        <dbReference type="ARBA" id="ARBA00004123"/>
    </source>
</evidence>
<evidence type="ECO:0000256" key="4">
    <source>
        <dbReference type="ARBA" id="ARBA00022737"/>
    </source>
</evidence>
<dbReference type="SMART" id="SM00355">
    <property type="entry name" value="ZnF_C2H2"/>
    <property type="match status" value="5"/>
</dbReference>
<name>A0A6F9DE93_9ASCI</name>
<dbReference type="FunFam" id="3.30.160.60:FF:000048">
    <property type="entry name" value="GLI family zinc finger 3"/>
    <property type="match status" value="1"/>
</dbReference>
<dbReference type="PANTHER" id="PTHR45718">
    <property type="entry name" value="TRANSCRIPTIONAL ACTIVATOR CUBITUS INTERRUPTUS"/>
    <property type="match status" value="1"/>
</dbReference>
<feature type="compositionally biased region" description="Polar residues" evidence="12">
    <location>
        <begin position="452"/>
        <end position="482"/>
    </location>
</feature>
<feature type="region of interest" description="Disordered" evidence="12">
    <location>
        <begin position="930"/>
        <end position="1075"/>
    </location>
</feature>
<evidence type="ECO:0000259" key="13">
    <source>
        <dbReference type="PROSITE" id="PS50157"/>
    </source>
</evidence>
<feature type="domain" description="C2H2-type" evidence="13">
    <location>
        <begin position="304"/>
        <end position="333"/>
    </location>
</feature>
<feature type="region of interest" description="Disordered" evidence="12">
    <location>
        <begin position="198"/>
        <end position="234"/>
    </location>
</feature>
<keyword evidence="7" id="KW-0805">Transcription regulation</keyword>
<dbReference type="FunFam" id="3.30.160.60:FF:000031">
    <property type="entry name" value="GLI family zinc finger 3"/>
    <property type="match status" value="1"/>
</dbReference>
<evidence type="ECO:0000256" key="5">
    <source>
        <dbReference type="ARBA" id="ARBA00022771"/>
    </source>
</evidence>
<dbReference type="Pfam" id="PF00096">
    <property type="entry name" value="zf-C2H2"/>
    <property type="match status" value="2"/>
</dbReference>
<dbReference type="FunFam" id="3.30.160.60:FF:000019">
    <property type="entry name" value="GLI family zinc finger 3"/>
    <property type="match status" value="1"/>
</dbReference>
<accession>A0A6F9DE93</accession>
<dbReference type="Pfam" id="PF23561">
    <property type="entry name" value="zf-C2H2_15"/>
    <property type="match status" value="1"/>
</dbReference>
<feature type="compositionally biased region" description="Polar residues" evidence="12">
    <location>
        <begin position="1054"/>
        <end position="1075"/>
    </location>
</feature>
<dbReference type="InterPro" id="IPR013087">
    <property type="entry name" value="Znf_C2H2_type"/>
</dbReference>
<dbReference type="PROSITE" id="PS00028">
    <property type="entry name" value="ZINC_FINGER_C2H2_1"/>
    <property type="match status" value="4"/>
</dbReference>
<dbReference type="GO" id="GO:0005634">
    <property type="term" value="C:nucleus"/>
    <property type="evidence" value="ECO:0007669"/>
    <property type="project" value="UniProtKB-SubCell"/>
</dbReference>
<evidence type="ECO:0000256" key="6">
    <source>
        <dbReference type="ARBA" id="ARBA00022833"/>
    </source>
</evidence>
<evidence type="ECO:0000256" key="11">
    <source>
        <dbReference type="PROSITE-ProRule" id="PRU00042"/>
    </source>
</evidence>
<organism evidence="14">
    <name type="scientific">Phallusia mammillata</name>
    <dbReference type="NCBI Taxonomy" id="59560"/>
    <lineage>
        <taxon>Eukaryota</taxon>
        <taxon>Metazoa</taxon>
        <taxon>Chordata</taxon>
        <taxon>Tunicata</taxon>
        <taxon>Ascidiacea</taxon>
        <taxon>Phlebobranchia</taxon>
        <taxon>Ascidiidae</taxon>
        <taxon>Phallusia</taxon>
    </lineage>
</organism>
<feature type="domain" description="C2H2-type" evidence="13">
    <location>
        <begin position="276"/>
        <end position="303"/>
    </location>
</feature>
<evidence type="ECO:0000256" key="2">
    <source>
        <dbReference type="ARBA" id="ARBA00010831"/>
    </source>
</evidence>
<feature type="compositionally biased region" description="Low complexity" evidence="12">
    <location>
        <begin position="438"/>
        <end position="451"/>
    </location>
</feature>
<feature type="compositionally biased region" description="Basic and acidic residues" evidence="12">
    <location>
        <begin position="390"/>
        <end position="428"/>
    </location>
</feature>
<feature type="domain" description="C2H2-type" evidence="13">
    <location>
        <begin position="365"/>
        <end position="395"/>
    </location>
</feature>
<feature type="region of interest" description="Disordered" evidence="12">
    <location>
        <begin position="622"/>
        <end position="691"/>
    </location>
</feature>
<evidence type="ECO:0000256" key="12">
    <source>
        <dbReference type="SAM" id="MobiDB-lite"/>
    </source>
</evidence>
<feature type="region of interest" description="Disordered" evidence="12">
    <location>
        <begin position="734"/>
        <end position="811"/>
    </location>
</feature>
<keyword evidence="3" id="KW-0479">Metal-binding</keyword>
<feature type="compositionally biased region" description="Low complexity" evidence="12">
    <location>
        <begin position="636"/>
        <end position="651"/>
    </location>
</feature>
<comment type="subcellular location">
    <subcellularLocation>
        <location evidence="1">Nucleus</location>
    </subcellularLocation>
</comment>
<dbReference type="FunFam" id="3.30.160.60:FF:000036">
    <property type="entry name" value="GLI family zinc finger 3"/>
    <property type="match status" value="1"/>
</dbReference>
<feature type="compositionally biased region" description="Polar residues" evidence="12">
    <location>
        <begin position="141"/>
        <end position="158"/>
    </location>
</feature>
<keyword evidence="10" id="KW-0539">Nucleus</keyword>
<dbReference type="FunFam" id="3.30.160.60:FF:000068">
    <property type="entry name" value="GLI family zinc finger 3"/>
    <property type="match status" value="1"/>
</dbReference>
<dbReference type="GO" id="GO:0000978">
    <property type="term" value="F:RNA polymerase II cis-regulatory region sequence-specific DNA binding"/>
    <property type="evidence" value="ECO:0007669"/>
    <property type="project" value="TreeGrafter"/>
</dbReference>
<feature type="compositionally biased region" description="Low complexity" evidence="12">
    <location>
        <begin position="1037"/>
        <end position="1053"/>
    </location>
</feature>
<protein>
    <submittedName>
        <fullName evidence="14">Gli transcriptional activator</fullName>
    </submittedName>
</protein>
<keyword evidence="5 11" id="KW-0863">Zinc-finger</keyword>
<feature type="compositionally biased region" description="Low complexity" evidence="12">
    <location>
        <begin position="207"/>
        <end position="218"/>
    </location>
</feature>
<dbReference type="AlphaFoldDB" id="A0A6F9DE93"/>
<feature type="region of interest" description="Disordered" evidence="12">
    <location>
        <begin position="825"/>
        <end position="850"/>
    </location>
</feature>
<feature type="compositionally biased region" description="Low complexity" evidence="12">
    <location>
        <begin position="483"/>
        <end position="493"/>
    </location>
</feature>
<dbReference type="GO" id="GO:0000981">
    <property type="term" value="F:DNA-binding transcription factor activity, RNA polymerase II-specific"/>
    <property type="evidence" value="ECO:0007669"/>
    <property type="project" value="TreeGrafter"/>
</dbReference>
<proteinExistence type="evidence at transcript level"/>
<dbReference type="Gene3D" id="3.30.160.60">
    <property type="entry name" value="Classic Zinc Finger"/>
    <property type="match status" value="5"/>
</dbReference>
<evidence type="ECO:0000313" key="14">
    <source>
        <dbReference type="EMBL" id="CAB3249317.1"/>
    </source>
</evidence>
<evidence type="ECO:0000256" key="8">
    <source>
        <dbReference type="ARBA" id="ARBA00023125"/>
    </source>
</evidence>
<feature type="compositionally biased region" description="Polar residues" evidence="12">
    <location>
        <begin position="964"/>
        <end position="994"/>
    </location>
</feature>
<dbReference type="InterPro" id="IPR056436">
    <property type="entry name" value="Znf-C2H2_ZIC1-5/GLI1-3-like"/>
</dbReference>
<dbReference type="GO" id="GO:0008270">
    <property type="term" value="F:zinc ion binding"/>
    <property type="evidence" value="ECO:0007669"/>
    <property type="project" value="UniProtKB-KW"/>
</dbReference>
<feature type="region of interest" description="Disordered" evidence="12">
    <location>
        <begin position="141"/>
        <end position="160"/>
    </location>
</feature>
<keyword evidence="9" id="KW-0804">Transcription</keyword>
<dbReference type="GO" id="GO:0007224">
    <property type="term" value="P:smoothened signaling pathway"/>
    <property type="evidence" value="ECO:0007669"/>
    <property type="project" value="TreeGrafter"/>
</dbReference>
<keyword evidence="6" id="KW-0862">Zinc</keyword>
<comment type="similarity">
    <text evidence="2">Belongs to the GLI C2H2-type zinc-finger protein family.</text>
</comment>
<feature type="region of interest" description="Disordered" evidence="12">
    <location>
        <begin position="383"/>
        <end position="526"/>
    </location>
</feature>